<feature type="signal peptide" evidence="1">
    <location>
        <begin position="1"/>
        <end position="21"/>
    </location>
</feature>
<evidence type="ECO:0008006" key="4">
    <source>
        <dbReference type="Google" id="ProtNLM"/>
    </source>
</evidence>
<dbReference type="RefSeq" id="WP_225840602.1">
    <property type="nucleotide sequence ID" value="NZ_BMMG01000001.1"/>
</dbReference>
<comment type="caution">
    <text evidence="2">The sequence shown here is derived from an EMBL/GenBank/DDBJ whole genome shotgun (WGS) entry which is preliminary data.</text>
</comment>
<evidence type="ECO:0000256" key="1">
    <source>
        <dbReference type="SAM" id="SignalP"/>
    </source>
</evidence>
<sequence length="131" mass="14873">MKQFFLLSLLVLFLMAAKCGAGPDFPASVYGVTWLNSYEEDSVGVKTYRPNTYDFPPSRGRTGFMIQEEGGFIRYAIAPTDGLEEQPGKWKATGKNRLTITYDNPQHQPEELEIISVSADMIKIRRKEHRP</sequence>
<feature type="chain" id="PRO_5046436855" description="Lipocalin-like domain-containing protein" evidence="1">
    <location>
        <begin position="22"/>
        <end position="131"/>
    </location>
</feature>
<evidence type="ECO:0000313" key="2">
    <source>
        <dbReference type="EMBL" id="MFA1772920.1"/>
    </source>
</evidence>
<name>A0ABV4RIF7_9BACT</name>
<keyword evidence="1" id="KW-0732">Signal</keyword>
<keyword evidence="3" id="KW-1185">Reference proteome</keyword>
<dbReference type="EMBL" id="JBGOGF010000009">
    <property type="protein sequence ID" value="MFA1772920.1"/>
    <property type="molecule type" value="Genomic_DNA"/>
</dbReference>
<organism evidence="2 3">
    <name type="scientific">Rufibacter glacialis</name>
    <dbReference type="NCBI Taxonomy" id="1259555"/>
    <lineage>
        <taxon>Bacteria</taxon>
        <taxon>Pseudomonadati</taxon>
        <taxon>Bacteroidota</taxon>
        <taxon>Cytophagia</taxon>
        <taxon>Cytophagales</taxon>
        <taxon>Hymenobacteraceae</taxon>
        <taxon>Rufibacter</taxon>
    </lineage>
</organism>
<evidence type="ECO:0000313" key="3">
    <source>
        <dbReference type="Proteomes" id="UP001570846"/>
    </source>
</evidence>
<proteinExistence type="predicted"/>
<gene>
    <name evidence="2" type="ORF">ACD591_16590</name>
</gene>
<protein>
    <recommendedName>
        <fullName evidence="4">Lipocalin-like domain-containing protein</fullName>
    </recommendedName>
</protein>
<accession>A0ABV4RIF7</accession>
<dbReference type="Proteomes" id="UP001570846">
    <property type="component" value="Unassembled WGS sequence"/>
</dbReference>
<reference evidence="2 3" key="1">
    <citation type="submission" date="2024-08" db="EMBL/GenBank/DDBJ databases">
        <authorList>
            <person name="Wei W."/>
        </authorList>
    </citation>
    <scope>NUCLEOTIDE SEQUENCE [LARGE SCALE GENOMIC DNA]</scope>
    <source>
        <strain evidence="2 3">XU2</strain>
    </source>
</reference>